<dbReference type="AlphaFoldDB" id="A0A8B8ZIG3"/>
<keyword evidence="1" id="KW-0175">Coiled coil</keyword>
<dbReference type="KEGG" id="pda:103700182"/>
<feature type="coiled-coil region" evidence="1">
    <location>
        <begin position="134"/>
        <end position="168"/>
    </location>
</feature>
<gene>
    <name evidence="4" type="primary">LOC103700182</name>
</gene>
<feature type="compositionally biased region" description="Pro residues" evidence="2">
    <location>
        <begin position="59"/>
        <end position="75"/>
    </location>
</feature>
<name>A0A8B8ZIG3_PHODC</name>
<evidence type="ECO:0000256" key="2">
    <source>
        <dbReference type="SAM" id="MobiDB-lite"/>
    </source>
</evidence>
<evidence type="ECO:0000313" key="3">
    <source>
        <dbReference type="Proteomes" id="UP000228380"/>
    </source>
</evidence>
<dbReference type="PANTHER" id="PTHR37614">
    <property type="entry name" value="OS02G0121400 PROTEIN"/>
    <property type="match status" value="1"/>
</dbReference>
<dbReference type="GeneID" id="103700182"/>
<feature type="region of interest" description="Disordered" evidence="2">
    <location>
        <begin position="278"/>
        <end position="311"/>
    </location>
</feature>
<feature type="region of interest" description="Disordered" evidence="2">
    <location>
        <begin position="180"/>
        <end position="262"/>
    </location>
</feature>
<dbReference type="PANTHER" id="PTHR37614:SF2">
    <property type="entry name" value="OS02G0121400 PROTEIN"/>
    <property type="match status" value="1"/>
</dbReference>
<evidence type="ECO:0000256" key="1">
    <source>
        <dbReference type="SAM" id="Coils"/>
    </source>
</evidence>
<sequence>MKPPADEAPTEADQLEVARILRKLPKLVLEAESRRLPDFLRWGARRRRSALDDDISLLDPPPPPPPPSISPPPPDGNVERKDGDRGGGGGPTSSPATPFSFPASGSEEPDGRPARPPFFPAKVFKATERHMERVKKQNQLIASLSDEKARLQRSKAEFDAMYQQLKARNSWLQGLQSKVAVRQSMEEEGQRKRQRQQQDRSSGLAPLSPTTLPSPATRPLVDPHNQRWEIPPPPVDRIAGGGTPSPPVDRIAGGGTPSPSVAAAGRWSEKMVALDLNATPEEEQEKRERRSAYEAAMSAQPKKRRLEMQREKNDSYSCSFFSLSQKMPRLRNLPAENITSLLTR</sequence>
<feature type="compositionally biased region" description="Low complexity" evidence="2">
    <location>
        <begin position="199"/>
        <end position="220"/>
    </location>
</feature>
<dbReference type="Proteomes" id="UP000228380">
    <property type="component" value="Unplaced"/>
</dbReference>
<evidence type="ECO:0000313" key="4">
    <source>
        <dbReference type="RefSeq" id="XP_038973951.1"/>
    </source>
</evidence>
<keyword evidence="3" id="KW-1185">Reference proteome</keyword>
<feature type="compositionally biased region" description="Low complexity" evidence="2">
    <location>
        <begin position="92"/>
        <end position="106"/>
    </location>
</feature>
<dbReference type="RefSeq" id="XP_038973951.1">
    <property type="nucleotide sequence ID" value="XM_039118023.1"/>
</dbReference>
<feature type="region of interest" description="Disordered" evidence="2">
    <location>
        <begin position="51"/>
        <end position="122"/>
    </location>
</feature>
<dbReference type="OrthoDB" id="777924at2759"/>
<organism evidence="3 4">
    <name type="scientific">Phoenix dactylifera</name>
    <name type="common">Date palm</name>
    <dbReference type="NCBI Taxonomy" id="42345"/>
    <lineage>
        <taxon>Eukaryota</taxon>
        <taxon>Viridiplantae</taxon>
        <taxon>Streptophyta</taxon>
        <taxon>Embryophyta</taxon>
        <taxon>Tracheophyta</taxon>
        <taxon>Spermatophyta</taxon>
        <taxon>Magnoliopsida</taxon>
        <taxon>Liliopsida</taxon>
        <taxon>Arecaceae</taxon>
        <taxon>Coryphoideae</taxon>
        <taxon>Phoeniceae</taxon>
        <taxon>Phoenix</taxon>
    </lineage>
</organism>
<protein>
    <submittedName>
        <fullName evidence="4">WASH complex subunit 1-like</fullName>
    </submittedName>
</protein>
<proteinExistence type="predicted"/>
<accession>A0A8B8ZIG3</accession>
<reference evidence="4" key="1">
    <citation type="submission" date="2025-08" db="UniProtKB">
        <authorList>
            <consortium name="RefSeq"/>
        </authorList>
    </citation>
    <scope>IDENTIFICATION</scope>
    <source>
        <tissue evidence="4">Young leaves</tissue>
    </source>
</reference>